<dbReference type="InterPro" id="IPR000835">
    <property type="entry name" value="HTH_MarR-typ"/>
</dbReference>
<feature type="domain" description="HTH marR-type" evidence="1">
    <location>
        <begin position="25"/>
        <end position="126"/>
    </location>
</feature>
<gene>
    <name evidence="2" type="ORF">E5259_14490</name>
</gene>
<dbReference type="AlphaFoldDB" id="A0A7G5MVQ9"/>
<dbReference type="RefSeq" id="WP_018594103.1">
    <property type="nucleotide sequence ID" value="NZ_AP031416.1"/>
</dbReference>
<name>A0A7G5MVQ9_9FIRM</name>
<reference evidence="2 3" key="1">
    <citation type="submission" date="2019-04" db="EMBL/GenBank/DDBJ databases">
        <authorList>
            <person name="Schori C."/>
            <person name="Ahrens C."/>
        </authorList>
    </citation>
    <scope>NUCLEOTIDE SEQUENCE [LARGE SCALE GENOMIC DNA]</scope>
    <source>
        <strain evidence="2 3">DSM 2950</strain>
    </source>
</reference>
<dbReference type="Pfam" id="PF12802">
    <property type="entry name" value="MarR_2"/>
    <property type="match status" value="1"/>
</dbReference>
<dbReference type="InterPro" id="IPR036388">
    <property type="entry name" value="WH-like_DNA-bd_sf"/>
</dbReference>
<dbReference type="SMART" id="SM00347">
    <property type="entry name" value="HTH_MARR"/>
    <property type="match status" value="1"/>
</dbReference>
<dbReference type="InterPro" id="IPR036390">
    <property type="entry name" value="WH_DNA-bd_sf"/>
</dbReference>
<protein>
    <submittedName>
        <fullName evidence="2">MarR family transcriptional regulator</fullName>
    </submittedName>
</protein>
<evidence type="ECO:0000313" key="3">
    <source>
        <dbReference type="Proteomes" id="UP000515789"/>
    </source>
</evidence>
<accession>A0A7G5MVQ9</accession>
<dbReference type="EMBL" id="CP039126">
    <property type="protein sequence ID" value="QMW78702.1"/>
    <property type="molecule type" value="Genomic_DNA"/>
</dbReference>
<dbReference type="GeneID" id="75051246"/>
<dbReference type="Gene3D" id="1.10.10.10">
    <property type="entry name" value="Winged helix-like DNA-binding domain superfamily/Winged helix DNA-binding domain"/>
    <property type="match status" value="1"/>
</dbReference>
<dbReference type="Proteomes" id="UP000515789">
    <property type="component" value="Chromosome"/>
</dbReference>
<sequence>MKNNIKEQFSILNRNAKQKDELYRLIAVQLGISDIEFRVLYYFCCSDRVFTQNDLSDLWSIPKQTISFAITGLIKKGYVHFGQMPAAHNSKVIYLTEKGTAFCQKEIAPVLNGEINAFSRLTEEERNHFFSLSQLHHLFLLKEFNGLFDNKRSGTE</sequence>
<dbReference type="GO" id="GO:0003700">
    <property type="term" value="F:DNA-binding transcription factor activity"/>
    <property type="evidence" value="ECO:0007669"/>
    <property type="project" value="InterPro"/>
</dbReference>
<evidence type="ECO:0000259" key="1">
    <source>
        <dbReference type="SMART" id="SM00347"/>
    </source>
</evidence>
<dbReference type="SUPFAM" id="SSF46785">
    <property type="entry name" value="Winged helix' DNA-binding domain"/>
    <property type="match status" value="1"/>
</dbReference>
<evidence type="ECO:0000313" key="2">
    <source>
        <dbReference type="EMBL" id="QMW78702.1"/>
    </source>
</evidence>
<organism evidence="2 3">
    <name type="scientific">Blautia producta</name>
    <dbReference type="NCBI Taxonomy" id="33035"/>
    <lineage>
        <taxon>Bacteria</taxon>
        <taxon>Bacillati</taxon>
        <taxon>Bacillota</taxon>
        <taxon>Clostridia</taxon>
        <taxon>Lachnospirales</taxon>
        <taxon>Lachnospiraceae</taxon>
        <taxon>Blautia</taxon>
    </lineage>
</organism>
<proteinExistence type="predicted"/>